<dbReference type="AlphaFoldDB" id="A0A2Z4FMP5"/>
<keyword evidence="2" id="KW-1185">Reference proteome</keyword>
<dbReference type="EMBL" id="CP030032">
    <property type="protein sequence ID" value="AWV90251.1"/>
    <property type="molecule type" value="Genomic_DNA"/>
</dbReference>
<dbReference type="PROSITE" id="PS51257">
    <property type="entry name" value="PROKAR_LIPOPROTEIN"/>
    <property type="match status" value="1"/>
</dbReference>
<evidence type="ECO:0000313" key="1">
    <source>
        <dbReference type="EMBL" id="AWV90251.1"/>
    </source>
</evidence>
<dbReference type="Pfam" id="PF17963">
    <property type="entry name" value="Big_9"/>
    <property type="match status" value="1"/>
</dbReference>
<dbReference type="InterPro" id="IPR013783">
    <property type="entry name" value="Ig-like_fold"/>
</dbReference>
<dbReference type="SUPFAM" id="SSF49299">
    <property type="entry name" value="PKD domain"/>
    <property type="match status" value="1"/>
</dbReference>
<protein>
    <submittedName>
        <fullName evidence="1">Uncharacterized protein</fullName>
    </submittedName>
</protein>
<dbReference type="OrthoDB" id="5579491at2"/>
<dbReference type="Gene3D" id="2.60.40.1080">
    <property type="match status" value="5"/>
</dbReference>
<dbReference type="InterPro" id="IPR003343">
    <property type="entry name" value="Big_2"/>
</dbReference>
<dbReference type="PANTHER" id="PTHR23019:SF0">
    <property type="entry name" value="NUCLEAR PORE MEMBRANE GLYCOPROTEIN 210"/>
    <property type="match status" value="1"/>
</dbReference>
<sequence>MRAKTSQFGLKQGRFLSTIAGLSTLLFVSSACQFGGSFEETRCDTKADCSGEAVCIEGFCALPNLPDDTPDVVEDISEDVGEDIIEDVGEDIVEDVEEDIVEDIVTEPELVAVELSSDTLSLQVGGAQTLTAVVIDEFGDELQGVSADEFSWSSDAPGIALVSSVGEVRGLAVGQANITATYAGLSATAAVTVSAADAAQIEIFPSTITLTQNNVFTAQARAYDVNGALIVNPLLDWSVSDPSVATVDSDGKVSAVGAGSADLVVSINGAPSVTATSQLIVNPLVPASAIISPSQATITVGQTVQFDVYDDDLNQVDAGTVNWSSADPSVASVSSTGEVQGVGEGTVTITGVANGVTVTADVVVEARQVVRVEIDQTLLTLEIGQQQTAAASAFAADGTDISADVAFAWTVADTSVASNDGSGKVTGLREGVTTLQVSTTPGNISAFAGIKVNRQPVDSVEITNATASPLSIGDTLQLGVTLYAPGGGLLANPADRIVQWESNKEHIAVVDGTGKVTALSAGNVKIKATSEGESDEVTLTVDPDAPPANQAPTAFPQALGVQKNGSISFQLFGSDPEDGAVSEYRLVSGGAVTKGVLSGFNPASGAISYASNPGETGVDTFEFEVKDSDGEWSAAAAVSISIVAGHAPPVADAGADISGDVCTTEYTLDGSASTADNSGLTYAWEIVYAVDAGANLEDQTTVSPTLKDAENPGGYVLKLTVTDDRGVTSTDFVVIELGDEPNAGC</sequence>
<evidence type="ECO:0000313" key="2">
    <source>
        <dbReference type="Proteomes" id="UP000249799"/>
    </source>
</evidence>
<dbReference type="InterPro" id="IPR008964">
    <property type="entry name" value="Invasin/intimin_cell_adhesion"/>
</dbReference>
<dbReference type="Gene3D" id="2.60.40.10">
    <property type="entry name" value="Immunoglobulins"/>
    <property type="match status" value="1"/>
</dbReference>
<dbReference type="RefSeq" id="WP_111335556.1">
    <property type="nucleotide sequence ID" value="NZ_CP030032.1"/>
</dbReference>
<dbReference type="Pfam" id="PF02368">
    <property type="entry name" value="Big_2"/>
    <property type="match status" value="3"/>
</dbReference>
<reference evidence="1 2" key="1">
    <citation type="submission" date="2018-06" db="EMBL/GenBank/DDBJ databases">
        <title>Lujinxingia sediminis gen. nov. sp. nov., a new facultative anaerobic member of the class Deltaproteobacteria, and proposal of Lujinxingaceae fam. nov.</title>
        <authorList>
            <person name="Guo L.-Y."/>
            <person name="Li C.-M."/>
            <person name="Wang S."/>
            <person name="Du Z.-J."/>
        </authorList>
    </citation>
    <scope>NUCLEOTIDE SEQUENCE [LARGE SCALE GENOMIC DNA]</scope>
    <source>
        <strain evidence="1 2">FA350</strain>
    </source>
</reference>
<dbReference type="SUPFAM" id="SSF49373">
    <property type="entry name" value="Invasin/intimin cell-adhesion fragments"/>
    <property type="match status" value="5"/>
</dbReference>
<gene>
    <name evidence="1" type="ORF">DN745_13295</name>
</gene>
<dbReference type="Proteomes" id="UP000249799">
    <property type="component" value="Chromosome"/>
</dbReference>
<dbReference type="PANTHER" id="PTHR23019">
    <property type="entry name" value="NUCLEAR PORE MEMBRANE GLYCOPROTEIN GP210-RELATED"/>
    <property type="match status" value="1"/>
</dbReference>
<dbReference type="SMART" id="SM00635">
    <property type="entry name" value="BID_2"/>
    <property type="match status" value="5"/>
</dbReference>
<proteinExistence type="predicted"/>
<name>A0A2Z4FMP5_9DELT</name>
<accession>A0A2Z4FMP5</accession>
<dbReference type="InterPro" id="IPR035986">
    <property type="entry name" value="PKD_dom_sf"/>
</dbReference>
<dbReference type="KEGG" id="bsed:DN745_13295"/>
<dbReference type="Pfam" id="PF22352">
    <property type="entry name" value="K319L-like_PKD"/>
    <property type="match status" value="1"/>
</dbReference>
<dbReference type="InterPro" id="IPR045197">
    <property type="entry name" value="NUP210-like"/>
</dbReference>
<organism evidence="1 2">
    <name type="scientific">Bradymonas sediminis</name>
    <dbReference type="NCBI Taxonomy" id="1548548"/>
    <lineage>
        <taxon>Bacteria</taxon>
        <taxon>Deltaproteobacteria</taxon>
        <taxon>Bradymonadales</taxon>
        <taxon>Bradymonadaceae</taxon>
        <taxon>Bradymonas</taxon>
    </lineage>
</organism>